<feature type="domain" description="Tc toxin complex TcA C-terminal TcB-binding" evidence="1">
    <location>
        <begin position="2496"/>
        <end position="2783"/>
    </location>
</feature>
<dbReference type="InterPro" id="IPR046839">
    <property type="entry name" value="ABC_toxin_N"/>
</dbReference>
<name>A0A7D8UP37_9HELO</name>
<feature type="domain" description="Neuraminidase-like" evidence="2">
    <location>
        <begin position="1598"/>
        <end position="1752"/>
    </location>
</feature>
<dbReference type="EMBL" id="QGMG01000437">
    <property type="protein sequence ID" value="TVY53588.1"/>
    <property type="molecule type" value="Genomic_DNA"/>
</dbReference>
<evidence type="ECO:0008006" key="6">
    <source>
        <dbReference type="Google" id="ProtNLM"/>
    </source>
</evidence>
<reference evidence="4 5" key="1">
    <citation type="submission" date="2018-05" db="EMBL/GenBank/DDBJ databases">
        <title>Whole genome sequencing for identification of molecular markers to develop diagnostic detection tools for the regulated plant pathogen Lachnellula willkommii.</title>
        <authorList>
            <person name="Giroux E."/>
            <person name="Bilodeau G."/>
        </authorList>
    </citation>
    <scope>NUCLEOTIDE SEQUENCE [LARGE SCALE GENOMIC DNA]</scope>
    <source>
        <strain evidence="4 5">CBS 625.97</strain>
    </source>
</reference>
<evidence type="ECO:0000259" key="2">
    <source>
        <dbReference type="Pfam" id="PF18413"/>
    </source>
</evidence>
<dbReference type="Pfam" id="PF18413">
    <property type="entry name" value="Neuraminidase"/>
    <property type="match status" value="1"/>
</dbReference>
<feature type="domain" description="ABC toxin N-terminal" evidence="3">
    <location>
        <begin position="1448"/>
        <end position="1568"/>
    </location>
</feature>
<evidence type="ECO:0000313" key="5">
    <source>
        <dbReference type="Proteomes" id="UP000481288"/>
    </source>
</evidence>
<gene>
    <name evidence="4" type="ORF">LCER1_G006730</name>
</gene>
<accession>A0A7D8UP37</accession>
<proteinExistence type="predicted"/>
<dbReference type="InterPro" id="IPR041079">
    <property type="entry name" value="Neuraminidase-like"/>
</dbReference>
<evidence type="ECO:0000313" key="4">
    <source>
        <dbReference type="EMBL" id="TVY53588.1"/>
    </source>
</evidence>
<organism evidence="4 5">
    <name type="scientific">Lachnellula cervina</name>
    <dbReference type="NCBI Taxonomy" id="1316786"/>
    <lineage>
        <taxon>Eukaryota</taxon>
        <taxon>Fungi</taxon>
        <taxon>Dikarya</taxon>
        <taxon>Ascomycota</taxon>
        <taxon>Pezizomycotina</taxon>
        <taxon>Leotiomycetes</taxon>
        <taxon>Helotiales</taxon>
        <taxon>Lachnaceae</taxon>
        <taxon>Lachnellula</taxon>
    </lineage>
</organism>
<comment type="caution">
    <text evidence="4">The sequence shown here is derived from an EMBL/GenBank/DDBJ whole genome shotgun (WGS) entry which is preliminary data.</text>
</comment>
<dbReference type="Pfam" id="PF20220">
    <property type="entry name" value="ABC_toxin_N"/>
    <property type="match status" value="1"/>
</dbReference>
<dbReference type="InterPro" id="IPR040840">
    <property type="entry name" value="TcA_TcB_BD"/>
</dbReference>
<keyword evidence="5" id="KW-1185">Reference proteome</keyword>
<sequence>MPSFIDAIADSVLPGGLRERLNYASQLWPGEPRSAIDQFLAAENVPPPTIAVMTFVRSLLVYVEDDEYVCGGILAHLSAYSLESLAASLFDADLLGKQLAVPPDDFPENWSTVRLEKVKVEFFEAYPLIVLIYLLGANKFTLGDRQKLLVTFILNAMVNDELKIGSPELLAQVKKAFADLEDTELSAAFEFITSLKTLSSLVEDPLDVARLYSANYRSLRSITAQSKDSFKGQLMAAGTSETTALKIFDYAQGVDCWNEQLWSNLMYSRRADSIMIKPSSAAEIPTPVDETWMGQSHNNLTDIFRLEDLTCEECCSVTSLSAYFADLLSLLSNTTSTGQNIVATTSTGQNSVATNQPATQITLLNLLSQRRPDLRKLELTCANSQTLIPYISLVNEVLESYIRYKKGLPATDSVQAFNTPVDAKDDEHSLQPLNLPGNTDYEVYSKLISQQRFPFTCFPYDLARNIVTSYFDTFRVAHSEFVNVFQAPQRILQRTAAIAMTAEVKKSLTLGAEELLERQGAAETLNLHHIEFAAITGESFFPQPFIDLLEGLSTETVIDSGIPEYETCQLWGYENDDTMLGSDLGLTQIKSQLMLRSGLEFQDVLDLVNTQLFCQHLVITNVSGSNEFKESIAELRLLSSASSPPFKPLSSNICRVLQSFLRLKTKLGWSTKILDAAIHCLTTRELENSPSYKSNEQTEVLPISVYTVKGIAAIVKLSDLCGVEPEQLLPLWGKIDSYGEESLLHRRFLRSSSGVFSVPQEGAYFQIGGTVVKIQAYGTSVCANLNWPFEYFQDLLQATDLTDTDLSIDTFSILFRYVLICRILNIPPKFCVSFFESFFGQEDPLVTPTATLAHITNWTSLLNSGWTIDTILLVIGRGTNSNGSGTKGTSGLQLTRAILDGSEALKKSLPSLFSGAIATSEDVIECAGRTFDSITAKMVVEFVEGSQVRAITVSFDTKQNLQKLIDLSKTWPQKLSVIPSSTSQKFSAQLKLCGILRSSEKEQIMNDTQTLPLLSTALESLVENSLLPQEIIEARFQTISGQLSSNILLQDWTPTLITTSSSSDNSIDDISIEYESQVQERRATFVQLAKPAIVQDTLTTSILSSMKDLVPDIDISVMSNLLTDTVKVPVTQNGELQSAMVALKQISVPAQITTDGEALDAYYTPTTTDDFKLHYTGTSEDAPNLMIDGIKVQYNTASKAWNTFRMVTGQSYLLQGTFPSSQISWSTCRSMTTPFDIEDLLSAATIQRANIVLDAIRRAVTLCQIMQLTVSELLYINRQAKTGDDILAMNLNSMSLRDVVHLRDYCQLREDFKDVVTDSDLISLFSWLNSTANELDIGEIATKIAASTTWQAKLIENILVSKYPGLAATDIVLALRQHDAFMDLRAIFVLYARLGNESDISSKPLMEELFYLARPPLQLNSGDSYMEAAKKLRDRLTPSQRETADEGLMESQRTALIGYLLQQAFITDDLGIWDADGLFEHFLIDVQMGPQIRTSRIKQGISVVQLFIQRCLLGMETGVPKSVLGQEKWDWMSQYTLWESQRKLFLYTENWIDPALRDDKSQLFDKFEATLMQKDLSMKTFFHATQNYVYDLDGISSLDIVAYAHEPHPDASDIFHLFGRTRSSPYSFWYRTLTKLRTSEIFWQPWIKVDMDISSIETEWEGQRLVDTGSYLLPIMINGRLYLFMPAIVPKTLVKTASSLETPIPTFEDLRTQPPNIADPTRNWEITMAWTEFVNETWAPKRVSSGSLSAGLAASSSQFRVDPTLQDNILTLDVSFGQIGQKSSTSVGSFVFCNDQLSITSKSGSSTHESPFPTFFQKALREGMDLLSLPTGLNYDPNTSPLLWVPPMFDELKAEEVSWTLSKLPQRVTGLVVSGKISEGRRASYFNIPKLELLTSEWDQNTITNNTELVLFDHIFSHELMEATADRVDPLRSLYTKIAQLPTGDMRESFGAGSLEAWYHELGRPTAIYNWEIGLHTVLLAVDRFNATQQYDNALEVAKLVFDPSVDLELDADNNKTYQSCWRFPPFQEMARKIARQGEDSFDPLNLDDLSKEIQLAIKERRSYGSLVHAAARGRPVSYMKWIVMKYAEILIAMGDIFFRRASLEDLPIATQRYIEAARVLGSEPPKVPDLGKRKKKAMTFEQLREQHISHDSVMFDLGLPFSAQLESKGAAVEGDSDPKGQNLACFLRTNYFCTPLNPKFKEMRSLVHERLFNLRNSFDITGKPVIYGLREPPIDPGALMALSKQGLGVSDVLSLVSGERDSPLPRQRFDTLLRKALALCSEVRELSQRLVFVIEKKELETFNIGGAQHNIVIQNMMLDIQGLELQEAQQTADSLSISRKALESQLDYYLKLIGESESLIPKSDDDWVDIQQSIDAPTTDELRMSSYENSEMNSSNNAAANNQRAIITDAIAIPLYAIPQASADFQPLGVGGSLACAGTAIAEAIAGGSTLARGYAAICADEAARADKKASLTAQLRDRRLQANMTGREIKSIDKQIDIQNTCIKSIEKQIEMQKSQVEDAAGTEAWYRSQKYTSEQLYTWMEKALRNVYSQGYELAMTMALRAQSSLVFEGGRDTSIVQRAGYWNPGQDGLLAADSLYLDLRRLEGAQLDGPTVDYNITKTVSLKDVDPLALMKLRITGTTDFSVGELLYDMDFPGHYMRRIRSVSVSIPSNTEGKGNTNAVLTLLEHKYRVTQNAADYAISQSDAGSEAYRTDRIPITSIAVSSGAKDCGVFELNFSGPRYMPFEGAGAISTWRLEFPSPIRHFDFETITDVQLHVQYTAYEGGPTLKKAAKDAVVKASQTIQDQGQNQGYWAFWDLKNDFAGIWAAFKTHLVDGTSGTLELGDLKELLPFWSRQQNSLQVQSFTLISRSKNVMGRLSISMIPYSPATTPDPDCPLTDGDFYGLFTRTPDFSNMKISDNALKVDTLKWNINASAKEEGGTAESENVYLAIRYIYGK</sequence>
<dbReference type="Pfam" id="PF18276">
    <property type="entry name" value="TcA_TcB_BD"/>
    <property type="match status" value="1"/>
</dbReference>
<dbReference type="Proteomes" id="UP000481288">
    <property type="component" value="Unassembled WGS sequence"/>
</dbReference>
<protein>
    <recommendedName>
        <fullName evidence="6">Toxin subunit</fullName>
    </recommendedName>
</protein>
<dbReference type="OrthoDB" id="4940706at2759"/>
<evidence type="ECO:0000259" key="3">
    <source>
        <dbReference type="Pfam" id="PF20220"/>
    </source>
</evidence>
<evidence type="ECO:0000259" key="1">
    <source>
        <dbReference type="Pfam" id="PF18276"/>
    </source>
</evidence>